<dbReference type="Pfam" id="PF13456">
    <property type="entry name" value="RVT_3"/>
    <property type="match status" value="1"/>
</dbReference>
<reference evidence="2" key="1">
    <citation type="submission" date="2014-07" db="EMBL/GenBank/DDBJ databases">
        <title>Identification of a novel salt tolerance gene in wild soybean by whole-genome sequencing.</title>
        <authorList>
            <person name="Lam H.-M."/>
            <person name="Qi X."/>
            <person name="Li M.-W."/>
            <person name="Liu X."/>
            <person name="Xie M."/>
            <person name="Ni M."/>
            <person name="Xu X."/>
        </authorList>
    </citation>
    <scope>NUCLEOTIDE SEQUENCE [LARGE SCALE GENOMIC DNA]</scope>
    <source>
        <tissue evidence="2">Root</tissue>
    </source>
</reference>
<name>A0A0B2QTE8_GLYSO</name>
<accession>A0A0B2QTE8</accession>
<evidence type="ECO:0000313" key="3">
    <source>
        <dbReference type="EMBL" id="RZC00538.1"/>
    </source>
</evidence>
<protein>
    <recommendedName>
        <fullName evidence="1">RNase H type-1 domain-containing protein</fullName>
    </recommendedName>
</protein>
<proteinExistence type="predicted"/>
<evidence type="ECO:0000313" key="4">
    <source>
        <dbReference type="Proteomes" id="UP000289340"/>
    </source>
</evidence>
<dbReference type="GO" id="GO:0004523">
    <property type="term" value="F:RNA-DNA hybrid ribonuclease activity"/>
    <property type="evidence" value="ECO:0007669"/>
    <property type="project" value="InterPro"/>
</dbReference>
<dbReference type="Proteomes" id="UP000289340">
    <property type="component" value="Chromosome 8"/>
</dbReference>
<organism evidence="2">
    <name type="scientific">Glycine soja</name>
    <name type="common">Wild soybean</name>
    <dbReference type="NCBI Taxonomy" id="3848"/>
    <lineage>
        <taxon>Eukaryota</taxon>
        <taxon>Viridiplantae</taxon>
        <taxon>Streptophyta</taxon>
        <taxon>Embryophyta</taxon>
        <taxon>Tracheophyta</taxon>
        <taxon>Spermatophyta</taxon>
        <taxon>Magnoliopsida</taxon>
        <taxon>eudicotyledons</taxon>
        <taxon>Gunneridae</taxon>
        <taxon>Pentapetalae</taxon>
        <taxon>rosids</taxon>
        <taxon>fabids</taxon>
        <taxon>Fabales</taxon>
        <taxon>Fabaceae</taxon>
        <taxon>Papilionoideae</taxon>
        <taxon>50 kb inversion clade</taxon>
        <taxon>NPAAA clade</taxon>
        <taxon>indigoferoid/millettioid clade</taxon>
        <taxon>Phaseoleae</taxon>
        <taxon>Glycine</taxon>
        <taxon>Glycine subgen. Soja</taxon>
    </lineage>
</organism>
<gene>
    <name evidence="3" type="ORF">D0Y65_022736</name>
    <name evidence="2" type="ORF">glysoja_027030</name>
</gene>
<reference evidence="3 4" key="2">
    <citation type="submission" date="2018-09" db="EMBL/GenBank/DDBJ databases">
        <title>A high-quality reference genome of wild soybean provides a powerful tool to mine soybean genomes.</title>
        <authorList>
            <person name="Xie M."/>
            <person name="Chung C.Y.L."/>
            <person name="Li M.-W."/>
            <person name="Wong F.-L."/>
            <person name="Chan T.-F."/>
            <person name="Lam H.-M."/>
        </authorList>
    </citation>
    <scope>NUCLEOTIDE SEQUENCE [LARGE SCALE GENOMIC DNA]</scope>
    <source>
        <strain evidence="4">cv. W05</strain>
        <tissue evidence="3">Hypocotyl of etiolated seedlings</tissue>
    </source>
</reference>
<feature type="domain" description="RNase H type-1" evidence="1">
    <location>
        <begin position="3"/>
        <end position="55"/>
    </location>
</feature>
<dbReference type="Proteomes" id="UP000053555">
    <property type="component" value="Unassembled WGS sequence"/>
</dbReference>
<dbReference type="EMBL" id="QZWG01000008">
    <property type="protein sequence ID" value="RZC00538.1"/>
    <property type="molecule type" value="Genomic_DNA"/>
</dbReference>
<sequence length="60" mass="6746">MHGRWVLGFVYEKSASVIMSKLWGVATALQMAWHSGIPKLTVESDSKIAFESLENPFFCI</sequence>
<keyword evidence="4" id="KW-1185">Reference proteome</keyword>
<dbReference type="AlphaFoldDB" id="A0A0B2QTE8"/>
<evidence type="ECO:0000313" key="2">
    <source>
        <dbReference type="EMBL" id="KHN24916.1"/>
    </source>
</evidence>
<evidence type="ECO:0000259" key="1">
    <source>
        <dbReference type="Pfam" id="PF13456"/>
    </source>
</evidence>
<dbReference type="InterPro" id="IPR002156">
    <property type="entry name" value="RNaseH_domain"/>
</dbReference>
<dbReference type="EMBL" id="KN654844">
    <property type="protein sequence ID" value="KHN24916.1"/>
    <property type="molecule type" value="Genomic_DNA"/>
</dbReference>
<dbReference type="GO" id="GO:0003676">
    <property type="term" value="F:nucleic acid binding"/>
    <property type="evidence" value="ECO:0007669"/>
    <property type="project" value="InterPro"/>
</dbReference>